<dbReference type="EMBL" id="CP011509">
    <property type="protein sequence ID" value="AKJ02030.1"/>
    <property type="molecule type" value="Genomic_DNA"/>
</dbReference>
<protein>
    <submittedName>
        <fullName evidence="1">Uncharacterized protein</fullName>
    </submittedName>
</protein>
<accession>A0AAC8Q6P3</accession>
<dbReference type="AlphaFoldDB" id="A0AAC8Q6P3"/>
<evidence type="ECO:0000313" key="2">
    <source>
        <dbReference type="Proteomes" id="UP000035579"/>
    </source>
</evidence>
<dbReference type="Proteomes" id="UP000035579">
    <property type="component" value="Chromosome"/>
</dbReference>
<organism evidence="1 2">
    <name type="scientific">Archangium gephyra</name>
    <dbReference type="NCBI Taxonomy" id="48"/>
    <lineage>
        <taxon>Bacteria</taxon>
        <taxon>Pseudomonadati</taxon>
        <taxon>Myxococcota</taxon>
        <taxon>Myxococcia</taxon>
        <taxon>Myxococcales</taxon>
        <taxon>Cystobacterineae</taxon>
        <taxon>Archangiaceae</taxon>
        <taxon>Archangium</taxon>
    </lineage>
</organism>
<evidence type="ECO:0000313" key="1">
    <source>
        <dbReference type="EMBL" id="AKJ02030.1"/>
    </source>
</evidence>
<gene>
    <name evidence="1" type="ORF">AA314_03656</name>
</gene>
<proteinExistence type="predicted"/>
<dbReference type="KEGG" id="age:AA314_03656"/>
<name>A0AAC8Q6P3_9BACT</name>
<reference evidence="1 2" key="1">
    <citation type="submission" date="2015-05" db="EMBL/GenBank/DDBJ databases">
        <title>Genome assembly of Archangium gephyra DSM 2261.</title>
        <authorList>
            <person name="Sharma G."/>
            <person name="Subramanian S."/>
        </authorList>
    </citation>
    <scope>NUCLEOTIDE SEQUENCE [LARGE SCALE GENOMIC DNA]</scope>
    <source>
        <strain evidence="1 2">DSM 2261</strain>
    </source>
</reference>
<sequence length="77" mass="8074">MRVRGIARWNVTEGHPRPITRGLGGIRGGGLAVRSATPRALRIQGVALETRAVRLLGQLGSAAASHEGNPKRGNENG</sequence>